<dbReference type="PROSITE" id="PS51180">
    <property type="entry name" value="BRO1"/>
    <property type="match status" value="1"/>
</dbReference>
<dbReference type="EMBL" id="KZ351343">
    <property type="protein sequence ID" value="PIO63052.1"/>
    <property type="molecule type" value="Genomic_DNA"/>
</dbReference>
<dbReference type="PANTHER" id="PTHR23030:SF39">
    <property type="entry name" value="PROGRAMMED CELL DEATH 6-INTERACTING PROTEIN"/>
    <property type="match status" value="1"/>
</dbReference>
<dbReference type="InterPro" id="IPR004328">
    <property type="entry name" value="BRO1_dom"/>
</dbReference>
<organism evidence="2 3">
    <name type="scientific">Teladorsagia circumcincta</name>
    <name type="common">Brown stomach worm</name>
    <name type="synonym">Ostertagia circumcincta</name>
    <dbReference type="NCBI Taxonomy" id="45464"/>
    <lineage>
        <taxon>Eukaryota</taxon>
        <taxon>Metazoa</taxon>
        <taxon>Ecdysozoa</taxon>
        <taxon>Nematoda</taxon>
        <taxon>Chromadorea</taxon>
        <taxon>Rhabditida</taxon>
        <taxon>Rhabditina</taxon>
        <taxon>Rhabditomorpha</taxon>
        <taxon>Strongyloidea</taxon>
        <taxon>Trichostrongylidae</taxon>
        <taxon>Teladorsagia</taxon>
    </lineage>
</organism>
<sequence length="306" mass="34628">MVVPRIEALSGGKEAVEFERYYDQLTVFEKRLEHSSTQHLEGFKWNDAFETGKSFLSKSQNSVADTFLERAAVLFNYGAVLSVIAASQSFLTDDETKTAAKLFQQSAGVFAHLRDLLQLSMPKSFTTDLVPSTLTTLSSIMLAQAQESFYRKAYAEKMNPSALVKIAAQTGDFYSEASKLMDISKGYWKKEWLNVVSGKATGFQAIAELHQAQVHWERHEVGDRLCRLKQAFELVEKMKRRMPPSCLREQISEIENAHKSATSDNRLIYHERIPDFFTLPALPRAVLAKATPLEKQLFPGFKGLFR</sequence>
<evidence type="ECO:0000313" key="3">
    <source>
        <dbReference type="Proteomes" id="UP000230423"/>
    </source>
</evidence>
<dbReference type="OrthoDB" id="5865703at2759"/>
<dbReference type="GO" id="GO:0000281">
    <property type="term" value="P:mitotic cytokinesis"/>
    <property type="evidence" value="ECO:0007669"/>
    <property type="project" value="TreeGrafter"/>
</dbReference>
<gene>
    <name evidence="2" type="ORF">TELCIR_15365</name>
</gene>
<feature type="domain" description="BRO1" evidence="1">
    <location>
        <begin position="1"/>
        <end position="306"/>
    </location>
</feature>
<name>A0A2G9U029_TELCI</name>
<evidence type="ECO:0000313" key="2">
    <source>
        <dbReference type="EMBL" id="PIO63052.1"/>
    </source>
</evidence>
<dbReference type="GO" id="GO:0005768">
    <property type="term" value="C:endosome"/>
    <property type="evidence" value="ECO:0007669"/>
    <property type="project" value="TreeGrafter"/>
</dbReference>
<dbReference type="InterPro" id="IPR038499">
    <property type="entry name" value="BRO1_sf"/>
</dbReference>
<accession>A0A2G9U029</accession>
<proteinExistence type="predicted"/>
<dbReference type="Proteomes" id="UP000230423">
    <property type="component" value="Unassembled WGS sequence"/>
</dbReference>
<dbReference type="SMART" id="SM01041">
    <property type="entry name" value="BRO1"/>
    <property type="match status" value="1"/>
</dbReference>
<dbReference type="AlphaFoldDB" id="A0A2G9U029"/>
<dbReference type="PANTHER" id="PTHR23030">
    <property type="entry name" value="PCD6 INTERACTING PROTEIN-RELATED"/>
    <property type="match status" value="1"/>
</dbReference>
<dbReference type="Pfam" id="PF03097">
    <property type="entry name" value="BRO1"/>
    <property type="match status" value="1"/>
</dbReference>
<protein>
    <submittedName>
        <fullName evidence="2">BRO1-like domain protein</fullName>
    </submittedName>
</protein>
<keyword evidence="3" id="KW-1185">Reference proteome</keyword>
<dbReference type="Gene3D" id="1.25.40.280">
    <property type="entry name" value="alix/aip1 like domains"/>
    <property type="match status" value="1"/>
</dbReference>
<reference evidence="2 3" key="1">
    <citation type="submission" date="2015-09" db="EMBL/GenBank/DDBJ databases">
        <title>Draft genome of the parasitic nematode Teladorsagia circumcincta isolate WARC Sus (inbred).</title>
        <authorList>
            <person name="Mitreva M."/>
        </authorList>
    </citation>
    <scope>NUCLEOTIDE SEQUENCE [LARGE SCALE GENOMIC DNA]</scope>
    <source>
        <strain evidence="2 3">S</strain>
    </source>
</reference>
<evidence type="ECO:0000259" key="1">
    <source>
        <dbReference type="PROSITE" id="PS51180"/>
    </source>
</evidence>